<evidence type="ECO:0000256" key="1">
    <source>
        <dbReference type="SAM" id="Phobius"/>
    </source>
</evidence>
<comment type="caution">
    <text evidence="2">The sequence shown here is derived from an EMBL/GenBank/DDBJ whole genome shotgun (WGS) entry which is preliminary data.</text>
</comment>
<protein>
    <submittedName>
        <fullName evidence="2">Uncharacterized protein</fullName>
    </submittedName>
</protein>
<evidence type="ECO:0000313" key="2">
    <source>
        <dbReference type="EMBL" id="EJW99298.1"/>
    </source>
</evidence>
<dbReference type="AlphaFoldDB" id="J9FXL4"/>
<proteinExistence type="predicted"/>
<dbReference type="EMBL" id="AMCI01003870">
    <property type="protein sequence ID" value="EJW99298.1"/>
    <property type="molecule type" value="Genomic_DNA"/>
</dbReference>
<feature type="transmembrane region" description="Helical" evidence="1">
    <location>
        <begin position="12"/>
        <end position="35"/>
    </location>
</feature>
<reference evidence="2" key="1">
    <citation type="journal article" date="2012" name="PLoS ONE">
        <title>Gene sets for utilization of primary and secondary nutrition supplies in the distal gut of endangered iberian lynx.</title>
        <authorList>
            <person name="Alcaide M."/>
            <person name="Messina E."/>
            <person name="Richter M."/>
            <person name="Bargiela R."/>
            <person name="Peplies J."/>
            <person name="Huws S.A."/>
            <person name="Newbold C.J."/>
            <person name="Golyshin P.N."/>
            <person name="Simon M.A."/>
            <person name="Lopez G."/>
            <person name="Yakimov M.M."/>
            <person name="Ferrer M."/>
        </authorList>
    </citation>
    <scope>NUCLEOTIDE SEQUENCE</scope>
</reference>
<keyword evidence="1" id="KW-0472">Membrane</keyword>
<keyword evidence="1" id="KW-0812">Transmembrane</keyword>
<gene>
    <name evidence="2" type="ORF">EVA_12597</name>
</gene>
<sequence>MLRRVERLSQRLLVLILMLALNILEIRYALSVIVLNVELH</sequence>
<organism evidence="2">
    <name type="scientific">gut metagenome</name>
    <dbReference type="NCBI Taxonomy" id="749906"/>
    <lineage>
        <taxon>unclassified sequences</taxon>
        <taxon>metagenomes</taxon>
        <taxon>organismal metagenomes</taxon>
    </lineage>
</organism>
<accession>J9FXL4</accession>
<keyword evidence="1" id="KW-1133">Transmembrane helix</keyword>
<name>J9FXL4_9ZZZZ</name>